<evidence type="ECO:0000259" key="3">
    <source>
        <dbReference type="Pfam" id="PF03703"/>
    </source>
</evidence>
<evidence type="ECO:0000313" key="5">
    <source>
        <dbReference type="Proteomes" id="UP000000647"/>
    </source>
</evidence>
<dbReference type="Proteomes" id="UP000000647">
    <property type="component" value="Chromosome"/>
</dbReference>
<dbReference type="InterPro" id="IPR054839">
    <property type="entry name" value="puhB_PGC"/>
</dbReference>
<dbReference type="EMBL" id="CP000544">
    <property type="protein sequence ID" value="ABM62394.1"/>
    <property type="molecule type" value="Genomic_DNA"/>
</dbReference>
<dbReference type="eggNOG" id="COG3428">
    <property type="taxonomic scope" value="Bacteria"/>
</dbReference>
<dbReference type="Pfam" id="PF03703">
    <property type="entry name" value="bPH_2"/>
    <property type="match status" value="1"/>
</dbReference>
<gene>
    <name evidence="4" type="ordered locus">Hhal_1630</name>
</gene>
<dbReference type="RefSeq" id="WP_011814416.1">
    <property type="nucleotide sequence ID" value="NC_008789.1"/>
</dbReference>
<reference evidence="4 5" key="2">
    <citation type="journal article" date="2013" name="Stand. Genomic Sci.">
        <title>Complete genome sequence of Halorhodospira halophila SL1.</title>
        <authorList>
            <person name="Challacombe J.F."/>
            <person name="Majid S."/>
            <person name="Deole R."/>
            <person name="Brettin T.S."/>
            <person name="Bruce D."/>
            <person name="Delano S.F."/>
            <person name="Detter J.C."/>
            <person name="Gleasner C.D."/>
            <person name="Han C.S."/>
            <person name="Misra M."/>
            <person name="Reitenga K.G."/>
            <person name="Mikhailova N."/>
            <person name="Woyke T."/>
            <person name="Pitluck S."/>
            <person name="Nolan M."/>
            <person name="Land M.L."/>
            <person name="Saunders E."/>
            <person name="Tapia R."/>
            <person name="Lapidus A."/>
            <person name="Ivanova N."/>
            <person name="Hoff W.D."/>
        </authorList>
    </citation>
    <scope>NUCLEOTIDE SEQUENCE [LARGE SCALE GENOMIC DNA]</scope>
    <source>
        <strain evidence="5">DSM 244 / SL1</strain>
    </source>
</reference>
<proteinExistence type="predicted"/>
<reference evidence="5" key="1">
    <citation type="submission" date="2006-12" db="EMBL/GenBank/DDBJ databases">
        <title>Complete sequence of Halorhodospira halophila SL1.</title>
        <authorList>
            <consortium name="US DOE Joint Genome Institute"/>
            <person name="Copeland A."/>
            <person name="Lucas S."/>
            <person name="Lapidus A."/>
            <person name="Barry K."/>
            <person name="Detter J.C."/>
            <person name="Glavina del Rio T."/>
            <person name="Hammon N."/>
            <person name="Israni S."/>
            <person name="Dalin E."/>
            <person name="Tice H."/>
            <person name="Pitluck S."/>
            <person name="Saunders E."/>
            <person name="Brettin T."/>
            <person name="Bruce D."/>
            <person name="Han C."/>
            <person name="Tapia R."/>
            <person name="Schmutz J."/>
            <person name="Larimer F."/>
            <person name="Land M."/>
            <person name="Hauser L."/>
            <person name="Kyrpides N."/>
            <person name="Mikhailova N."/>
            <person name="Hoff W."/>
            <person name="Richardson P."/>
        </authorList>
    </citation>
    <scope>NUCLEOTIDE SEQUENCE [LARGE SCALE GENOMIC DNA]</scope>
    <source>
        <strain evidence="5">DSM 244 / SL1</strain>
    </source>
</reference>
<dbReference type="InterPro" id="IPR005182">
    <property type="entry name" value="YdbS-like_PH"/>
</dbReference>
<dbReference type="NCBIfam" id="NF040894">
    <property type="entry name" value="puhB_PGC"/>
    <property type="match status" value="1"/>
</dbReference>
<evidence type="ECO:0000256" key="1">
    <source>
        <dbReference type="SAM" id="MobiDB-lite"/>
    </source>
</evidence>
<feature type="transmembrane region" description="Helical" evidence="2">
    <location>
        <begin position="72"/>
        <end position="94"/>
    </location>
</feature>
<keyword evidence="2" id="KW-0812">Transmembrane</keyword>
<dbReference type="OrthoDB" id="7345733at2"/>
<sequence>MRTHEFEPIPGLPEELPDGEEILWQGKPAWWTLAKRALHVRKVGAYFVIVGAWFATDALIQGEGVLAAGGYAVNQLLIGAVAVGLLMALARWMATTTLYSITNRRVVMRIGASLPTTVNLPFDRIEAANLARHRDGTSDVSVRLEEGEKVRFLLFWPHVRPWRLSPPEPTLRVVPDGDEAARILAEALEAHRAREKGTQTASGVDQEAAAHS</sequence>
<accession>A1WXI2</accession>
<feature type="region of interest" description="Disordered" evidence="1">
    <location>
        <begin position="192"/>
        <end position="212"/>
    </location>
</feature>
<feature type="domain" description="YdbS-like PH" evidence="3">
    <location>
        <begin position="94"/>
        <end position="174"/>
    </location>
</feature>
<keyword evidence="5" id="KW-1185">Reference proteome</keyword>
<keyword evidence="2" id="KW-0472">Membrane</keyword>
<dbReference type="AlphaFoldDB" id="A1WXI2"/>
<keyword evidence="2" id="KW-1133">Transmembrane helix</keyword>
<evidence type="ECO:0000313" key="4">
    <source>
        <dbReference type="EMBL" id="ABM62394.1"/>
    </source>
</evidence>
<organism evidence="4 5">
    <name type="scientific">Halorhodospira halophila (strain DSM 244 / SL1)</name>
    <name type="common">Ectothiorhodospira halophila (strain DSM 244 / SL1)</name>
    <dbReference type="NCBI Taxonomy" id="349124"/>
    <lineage>
        <taxon>Bacteria</taxon>
        <taxon>Pseudomonadati</taxon>
        <taxon>Pseudomonadota</taxon>
        <taxon>Gammaproteobacteria</taxon>
        <taxon>Chromatiales</taxon>
        <taxon>Ectothiorhodospiraceae</taxon>
        <taxon>Halorhodospira</taxon>
    </lineage>
</organism>
<dbReference type="HOGENOM" id="CLU_091008_0_0_6"/>
<evidence type="ECO:0000256" key="2">
    <source>
        <dbReference type="SAM" id="Phobius"/>
    </source>
</evidence>
<name>A1WXI2_HALHL</name>
<dbReference type="STRING" id="349124.Hhal_1630"/>
<dbReference type="KEGG" id="hha:Hhal_1630"/>
<feature type="transmembrane region" description="Helical" evidence="2">
    <location>
        <begin position="43"/>
        <end position="60"/>
    </location>
</feature>
<protein>
    <recommendedName>
        <fullName evidence="3">YdbS-like PH domain-containing protein</fullName>
    </recommendedName>
</protein>